<name>A0A1R3L6B2_ASPOF</name>
<dbReference type="Proteomes" id="UP000243459">
    <property type="component" value="Unassembled WGS sequence"/>
</dbReference>
<organism evidence="1 2">
    <name type="scientific">Asparagus officinalis</name>
    <name type="common">Garden asparagus</name>
    <dbReference type="NCBI Taxonomy" id="4686"/>
    <lineage>
        <taxon>Eukaryota</taxon>
        <taxon>Viridiplantae</taxon>
        <taxon>Streptophyta</taxon>
        <taxon>Embryophyta</taxon>
        <taxon>Tracheophyta</taxon>
        <taxon>Spermatophyta</taxon>
        <taxon>Magnoliopsida</taxon>
        <taxon>Liliopsida</taxon>
        <taxon>Asparagales</taxon>
        <taxon>Asparagaceae</taxon>
        <taxon>Asparagoideae</taxon>
        <taxon>Asparagus</taxon>
    </lineage>
</organism>
<dbReference type="Gramene" id="ONK55150">
    <property type="protein sequence ID" value="ONK55150"/>
    <property type="gene ID" value="A4U43_UnF7020"/>
</dbReference>
<sequence length="127" mass="14280">MPEADRPQAQVISAVPPRNLRGAELGGTGWWFMAYADVLVPNPLVSHLRFLPGKRLWWERTGTEHTLFVSSGAWSRYCVCLSGPIEHVQPEQLLESLNDVLEAKPECPFLAMDYLARQIAEISVFCV</sequence>
<proteinExistence type="predicted"/>
<evidence type="ECO:0000313" key="1">
    <source>
        <dbReference type="EMBL" id="ONK55150.1"/>
    </source>
</evidence>
<gene>
    <name evidence="1" type="ORF">A4U43_UnF7020</name>
</gene>
<accession>A0A1R3L6B2</accession>
<reference evidence="2" key="1">
    <citation type="journal article" date="2017" name="Nat. Commun.">
        <title>The asparagus genome sheds light on the origin and evolution of a young Y chromosome.</title>
        <authorList>
            <person name="Harkess A."/>
            <person name="Zhou J."/>
            <person name="Xu C."/>
            <person name="Bowers J.E."/>
            <person name="Van der Hulst R."/>
            <person name="Ayyampalayam S."/>
            <person name="Mercati F."/>
            <person name="Riccardi P."/>
            <person name="McKain M.R."/>
            <person name="Kakrana A."/>
            <person name="Tang H."/>
            <person name="Ray J."/>
            <person name="Groenendijk J."/>
            <person name="Arikit S."/>
            <person name="Mathioni S.M."/>
            <person name="Nakano M."/>
            <person name="Shan H."/>
            <person name="Telgmann-Rauber A."/>
            <person name="Kanno A."/>
            <person name="Yue Z."/>
            <person name="Chen H."/>
            <person name="Li W."/>
            <person name="Chen Y."/>
            <person name="Xu X."/>
            <person name="Zhang Y."/>
            <person name="Luo S."/>
            <person name="Chen H."/>
            <person name="Gao J."/>
            <person name="Mao Z."/>
            <person name="Pires J.C."/>
            <person name="Luo M."/>
            <person name="Kudrna D."/>
            <person name="Wing R.A."/>
            <person name="Meyers B.C."/>
            <person name="Yi K."/>
            <person name="Kong H."/>
            <person name="Lavrijsen P."/>
            <person name="Sunseri F."/>
            <person name="Falavigna A."/>
            <person name="Ye Y."/>
            <person name="Leebens-Mack J.H."/>
            <person name="Chen G."/>
        </authorList>
    </citation>
    <scope>NUCLEOTIDE SEQUENCE [LARGE SCALE GENOMIC DNA]</scope>
    <source>
        <strain evidence="2">cv. DH0086</strain>
    </source>
</reference>
<protein>
    <submittedName>
        <fullName evidence="1">Uncharacterized protein</fullName>
    </submittedName>
</protein>
<dbReference type="EMBL" id="KV863728">
    <property type="protein sequence ID" value="ONK55150.1"/>
    <property type="molecule type" value="Genomic_DNA"/>
</dbReference>
<dbReference type="AlphaFoldDB" id="A0A1R3L6B2"/>
<evidence type="ECO:0000313" key="2">
    <source>
        <dbReference type="Proteomes" id="UP000243459"/>
    </source>
</evidence>
<keyword evidence="2" id="KW-1185">Reference proteome</keyword>